<feature type="transmembrane region" description="Helical" evidence="1">
    <location>
        <begin position="88"/>
        <end position="105"/>
    </location>
</feature>
<reference evidence="2" key="1">
    <citation type="submission" date="2016-07" db="EMBL/GenBank/DDBJ databases">
        <authorList>
            <person name="Bretaudeau A."/>
        </authorList>
    </citation>
    <scope>NUCLEOTIDE SEQUENCE</scope>
    <source>
        <strain evidence="2">Rice</strain>
        <tissue evidence="2">Whole body</tissue>
    </source>
</reference>
<proteinExistence type="predicted"/>
<keyword evidence="1" id="KW-1133">Transmembrane helix</keyword>
<keyword evidence="1" id="KW-0812">Transmembrane</keyword>
<dbReference type="AlphaFoldDB" id="A0A2H1VBZ9"/>
<organism evidence="2">
    <name type="scientific">Spodoptera frugiperda</name>
    <name type="common">Fall armyworm</name>
    <dbReference type="NCBI Taxonomy" id="7108"/>
    <lineage>
        <taxon>Eukaryota</taxon>
        <taxon>Metazoa</taxon>
        <taxon>Ecdysozoa</taxon>
        <taxon>Arthropoda</taxon>
        <taxon>Hexapoda</taxon>
        <taxon>Insecta</taxon>
        <taxon>Pterygota</taxon>
        <taxon>Neoptera</taxon>
        <taxon>Endopterygota</taxon>
        <taxon>Lepidoptera</taxon>
        <taxon>Glossata</taxon>
        <taxon>Ditrysia</taxon>
        <taxon>Noctuoidea</taxon>
        <taxon>Noctuidae</taxon>
        <taxon>Amphipyrinae</taxon>
        <taxon>Spodoptera</taxon>
    </lineage>
</organism>
<protein>
    <submittedName>
        <fullName evidence="2">SFRICE_026997</fullName>
    </submittedName>
</protein>
<dbReference type="EMBL" id="ODYU01001728">
    <property type="protein sequence ID" value="SOQ38321.1"/>
    <property type="molecule type" value="Genomic_DNA"/>
</dbReference>
<name>A0A2H1VBZ9_SPOFR</name>
<accession>A0A2H1VBZ9</accession>
<evidence type="ECO:0000256" key="1">
    <source>
        <dbReference type="SAM" id="Phobius"/>
    </source>
</evidence>
<evidence type="ECO:0000313" key="2">
    <source>
        <dbReference type="EMBL" id="SOQ38321.1"/>
    </source>
</evidence>
<keyword evidence="1" id="KW-0472">Membrane</keyword>
<sequence length="169" mass="19409">MIWNPTGPREKPLAKDFIAKFYSNELTFLVGKIHLMTSPALSEAKGSVRLLLTKNHPVSTPPFRAGAPANPLGSPQLRIRHQPYWAHLWWWLGPIWLILYVYVYVTKLLLSDWTDFDEIFRLQKSIYEKFNCLVEPSKRGTDFSVPTFLAMVNKAFGVHDTIPSAPLRL</sequence>
<gene>
    <name evidence="2" type="ORF">SFRICE_026997</name>
</gene>